<reference evidence="1" key="1">
    <citation type="journal article" date="2025" name="Int. J. Syst. Evol. Microbiol.">
        <title>Inconstantimicrobium mannanitabidum sp. nov., a novel member of the family Clostridiaceae isolated from anoxic soil under the treatment of reductive soil disinfestation.</title>
        <authorList>
            <person name="Ueki A."/>
            <person name="Tonouchi A."/>
            <person name="Honma S."/>
            <person name="Kaku N."/>
            <person name="Ueki K."/>
        </authorList>
    </citation>
    <scope>NUCLEOTIDE SEQUENCE</scope>
    <source>
        <strain evidence="1">TW13</strain>
    </source>
</reference>
<proteinExistence type="predicted"/>
<gene>
    <name evidence="1" type="ORF">rsdtw13_08880</name>
</gene>
<sequence>MKTMTEKDWEKAKELRESGAKYIVIAKQFEKTPQTIKQGLDRRYGKENNTTQTEKVMKYLEEHRETYENKLESKEGIKKLAKHFGISPDTAKHYYYQWRIVYLKKRSPLTAKRRKVELKNIDLTGITETEEYAKLAEEHGEFMTALEKKDKENAIEEFWDVVQVYLGILDIELGIPADEITLGYSKHLEKIKNRPRAKEN</sequence>
<keyword evidence="2" id="KW-1185">Reference proteome</keyword>
<protein>
    <submittedName>
        <fullName evidence="1">Uncharacterized protein</fullName>
    </submittedName>
</protein>
<evidence type="ECO:0000313" key="2">
    <source>
        <dbReference type="Proteomes" id="UP001058074"/>
    </source>
</evidence>
<organism evidence="1 2">
    <name type="scientific">Inconstantimicrobium mannanitabidum</name>
    <dbReference type="NCBI Taxonomy" id="1604901"/>
    <lineage>
        <taxon>Bacteria</taxon>
        <taxon>Bacillati</taxon>
        <taxon>Bacillota</taxon>
        <taxon>Clostridia</taxon>
        <taxon>Eubacteriales</taxon>
        <taxon>Clostridiaceae</taxon>
        <taxon>Inconstantimicrobium</taxon>
    </lineage>
</organism>
<name>A0ACB5R9C2_9CLOT</name>
<comment type="caution">
    <text evidence="1">The sequence shown here is derived from an EMBL/GenBank/DDBJ whole genome shotgun (WGS) entry which is preliminary data.</text>
</comment>
<dbReference type="Proteomes" id="UP001058074">
    <property type="component" value="Unassembled WGS sequence"/>
</dbReference>
<accession>A0ACB5R9C2</accession>
<dbReference type="EMBL" id="BROD01000001">
    <property type="protein sequence ID" value="GKX65630.1"/>
    <property type="molecule type" value="Genomic_DNA"/>
</dbReference>
<evidence type="ECO:0000313" key="1">
    <source>
        <dbReference type="EMBL" id="GKX65630.1"/>
    </source>
</evidence>